<keyword evidence="4" id="KW-1185">Reference proteome</keyword>
<keyword evidence="1" id="KW-0732">Signal</keyword>
<accession>A0ABY1PBD5</accession>
<dbReference type="Pfam" id="PF07007">
    <property type="entry name" value="LprI"/>
    <property type="match status" value="1"/>
</dbReference>
<feature type="signal peptide" evidence="1">
    <location>
        <begin position="1"/>
        <end position="21"/>
    </location>
</feature>
<dbReference type="Proteomes" id="UP001157914">
    <property type="component" value="Unassembled WGS sequence"/>
</dbReference>
<reference evidence="3 4" key="1">
    <citation type="submission" date="2017-05" db="EMBL/GenBank/DDBJ databases">
        <authorList>
            <person name="Varghese N."/>
            <person name="Submissions S."/>
        </authorList>
    </citation>
    <scope>NUCLEOTIDE SEQUENCE [LARGE SCALE GENOMIC DNA]</scope>
    <source>
        <strain evidence="3 4">DSM 15949</strain>
    </source>
</reference>
<name>A0ABY1PBD5_9HYPH</name>
<proteinExistence type="predicted"/>
<evidence type="ECO:0000313" key="3">
    <source>
        <dbReference type="EMBL" id="SMP30455.1"/>
    </source>
</evidence>
<evidence type="ECO:0000256" key="1">
    <source>
        <dbReference type="SAM" id="SignalP"/>
    </source>
</evidence>
<protein>
    <submittedName>
        <fullName evidence="3">Uncharacterized conserved protein YecT, DUF1311 family</fullName>
    </submittedName>
</protein>
<sequence length="136" mass="14948">MLQRLAALTFLMGLYHGSAAAQQAIDCGYPLNNNERTYCAEEALEQAEEDLGSAYQQALVVMAQTDETLPDHLKGSENALKDAQDAWLVFRDKDCTAYAKPFRAGTQGQMTFLGCMIISTQQRAEQLLAMAEDYGG</sequence>
<feature type="chain" id="PRO_5046839051" evidence="1">
    <location>
        <begin position="22"/>
        <end position="136"/>
    </location>
</feature>
<dbReference type="Gene3D" id="1.20.1270.180">
    <property type="match status" value="1"/>
</dbReference>
<feature type="domain" description="Lysozyme inhibitor LprI-like N-terminal" evidence="2">
    <location>
        <begin position="35"/>
        <end position="127"/>
    </location>
</feature>
<comment type="caution">
    <text evidence="3">The sequence shown here is derived from an EMBL/GenBank/DDBJ whole genome shotgun (WGS) entry which is preliminary data.</text>
</comment>
<evidence type="ECO:0000259" key="2">
    <source>
        <dbReference type="Pfam" id="PF07007"/>
    </source>
</evidence>
<dbReference type="EMBL" id="FXTT01000004">
    <property type="protein sequence ID" value="SMP30455.1"/>
    <property type="molecule type" value="Genomic_DNA"/>
</dbReference>
<dbReference type="InterPro" id="IPR009739">
    <property type="entry name" value="LprI-like_N"/>
</dbReference>
<dbReference type="RefSeq" id="WP_155190489.1">
    <property type="nucleotide sequence ID" value="NZ_BAAAEA010000004.1"/>
</dbReference>
<evidence type="ECO:0000313" key="4">
    <source>
        <dbReference type="Proteomes" id="UP001157914"/>
    </source>
</evidence>
<organism evidence="3 4">
    <name type="scientific">Roseibium denhamense</name>
    <dbReference type="NCBI Taxonomy" id="76305"/>
    <lineage>
        <taxon>Bacteria</taxon>
        <taxon>Pseudomonadati</taxon>
        <taxon>Pseudomonadota</taxon>
        <taxon>Alphaproteobacteria</taxon>
        <taxon>Hyphomicrobiales</taxon>
        <taxon>Stappiaceae</taxon>
        <taxon>Roseibium</taxon>
    </lineage>
</organism>
<gene>
    <name evidence="3" type="ORF">SAMN06265374_3258</name>
</gene>